<keyword evidence="5" id="KW-0418">Kinase</keyword>
<evidence type="ECO:0000256" key="3">
    <source>
        <dbReference type="PROSITE-ProRule" id="PRU10141"/>
    </source>
</evidence>
<reference evidence="5" key="1">
    <citation type="journal article" date="2023" name="ISME J.">
        <title>Emergence of putative energy parasites within Clostridia revealed by genome analysis of a novel endosymbiotic clade.</title>
        <authorList>
            <person name="Takahashi K."/>
            <person name="Kuwahara H."/>
            <person name="Horikawa Y."/>
            <person name="Izawa K."/>
            <person name="Kato D."/>
            <person name="Inagaki T."/>
            <person name="Yuki M."/>
            <person name="Ohkuma M."/>
            <person name="Hongoh Y."/>
        </authorList>
    </citation>
    <scope>NUCLEOTIDE SEQUENCE</scope>
    <source>
        <strain evidence="5">RsTa-C01</strain>
    </source>
</reference>
<dbReference type="PROSITE" id="PS50011">
    <property type="entry name" value="PROTEIN_KINASE_DOM"/>
    <property type="match status" value="1"/>
</dbReference>
<dbReference type="InterPro" id="IPR008271">
    <property type="entry name" value="Ser/Thr_kinase_AS"/>
</dbReference>
<dbReference type="InterPro" id="IPR017441">
    <property type="entry name" value="Protein_kinase_ATP_BS"/>
</dbReference>
<dbReference type="PROSITE" id="PS00107">
    <property type="entry name" value="PROTEIN_KINASE_ATP"/>
    <property type="match status" value="1"/>
</dbReference>
<dbReference type="Proteomes" id="UP001335720">
    <property type="component" value="Chromosome"/>
</dbReference>
<dbReference type="GO" id="GO:0005524">
    <property type="term" value="F:ATP binding"/>
    <property type="evidence" value="ECO:0007669"/>
    <property type="project" value="UniProtKB-UniRule"/>
</dbReference>
<dbReference type="KEGG" id="ptrh:RsTaC01_0992"/>
<evidence type="ECO:0000256" key="2">
    <source>
        <dbReference type="ARBA" id="ARBA00022840"/>
    </source>
</evidence>
<keyword evidence="2 3" id="KW-0067">ATP-binding</keyword>
<dbReference type="SMART" id="SM00220">
    <property type="entry name" value="S_TKc"/>
    <property type="match status" value="1"/>
</dbReference>
<dbReference type="InterPro" id="IPR000719">
    <property type="entry name" value="Prot_kinase_dom"/>
</dbReference>
<dbReference type="InterPro" id="IPR045269">
    <property type="entry name" value="Atg1-like"/>
</dbReference>
<dbReference type="GO" id="GO:0005737">
    <property type="term" value="C:cytoplasm"/>
    <property type="evidence" value="ECO:0007669"/>
    <property type="project" value="TreeGrafter"/>
</dbReference>
<dbReference type="EMBL" id="AP027925">
    <property type="protein sequence ID" value="BED93045.1"/>
    <property type="molecule type" value="Genomic_DNA"/>
</dbReference>
<dbReference type="InterPro" id="IPR011009">
    <property type="entry name" value="Kinase-like_dom_sf"/>
</dbReference>
<gene>
    <name evidence="5" type="ORF">RsTaC01_0992</name>
</gene>
<dbReference type="GO" id="GO:0004674">
    <property type="term" value="F:protein serine/threonine kinase activity"/>
    <property type="evidence" value="ECO:0007669"/>
    <property type="project" value="InterPro"/>
</dbReference>
<accession>A0AA48L1M7</accession>
<dbReference type="PROSITE" id="PS00108">
    <property type="entry name" value="PROTEIN_KINASE_ST"/>
    <property type="match status" value="1"/>
</dbReference>
<keyword evidence="1 3" id="KW-0547">Nucleotide-binding</keyword>
<dbReference type="AlphaFoldDB" id="A0AA48L1M7"/>
<name>A0AA48L1M7_9FIRM</name>
<feature type="domain" description="Protein kinase" evidence="4">
    <location>
        <begin position="90"/>
        <end position="354"/>
    </location>
</feature>
<organism evidence="5">
    <name type="scientific">Candidatus Paraimprobicoccus trichonymphae</name>
    <dbReference type="NCBI Taxonomy" id="3033793"/>
    <lineage>
        <taxon>Bacteria</taxon>
        <taxon>Bacillati</taxon>
        <taxon>Bacillota</taxon>
        <taxon>Clostridia</taxon>
        <taxon>Candidatus Paraimprobicoccus</taxon>
    </lineage>
</organism>
<dbReference type="Gene3D" id="1.10.510.10">
    <property type="entry name" value="Transferase(Phosphotransferase) domain 1"/>
    <property type="match status" value="1"/>
</dbReference>
<evidence type="ECO:0000256" key="1">
    <source>
        <dbReference type="ARBA" id="ARBA00022741"/>
    </source>
</evidence>
<feature type="binding site" evidence="3">
    <location>
        <position position="120"/>
    </location>
    <ligand>
        <name>ATP</name>
        <dbReference type="ChEBI" id="CHEBI:30616"/>
    </ligand>
</feature>
<dbReference type="Pfam" id="PF00069">
    <property type="entry name" value="Pkinase"/>
    <property type="match status" value="1"/>
</dbReference>
<dbReference type="CDD" id="cd14014">
    <property type="entry name" value="STKc_PknB_like"/>
    <property type="match status" value="1"/>
</dbReference>
<evidence type="ECO:0000259" key="4">
    <source>
        <dbReference type="PROSITE" id="PS50011"/>
    </source>
</evidence>
<proteinExistence type="predicted"/>
<protein>
    <submittedName>
        <fullName evidence="5">Ser/Thr-protein kinase</fullName>
    </submittedName>
</protein>
<sequence>MKKFKLKLISFLMSFSIFLPSNKAIKININFVADKLPIMLSIFIPTSIFGSIVCLHKHFEPEPKLFSLDYLPKNEVVNEVIIIDDLRNYFKIYEKLGDGGFGKVNKAIQNETGAKCCIKKINKKPLYSDEIYKAKYKNEIRIHINLNNQNIVKCYGGFFDKNTESYYIVMELVEGCTLHELIKNGFFSNNERRVIEFFKQLLEAVKHLHDRNIVYRDLKPLNILVDKNHILKVCDFGLSKVISNKYVKNRAGTACYMSPEAINWLEQSCESDMWSLGCILYEMLTNKKLFTKEEPSYNDFRYIEEIRKKKFNRKIEELLIYLLTHDPMAERERSNPRRNCSIDKVIYLCNELFL</sequence>
<keyword evidence="5" id="KW-0808">Transferase</keyword>
<dbReference type="PANTHER" id="PTHR24348">
    <property type="entry name" value="SERINE/THREONINE-PROTEIN KINASE UNC-51-RELATED"/>
    <property type="match status" value="1"/>
</dbReference>
<dbReference type="SUPFAM" id="SSF56112">
    <property type="entry name" value="Protein kinase-like (PK-like)"/>
    <property type="match status" value="1"/>
</dbReference>
<evidence type="ECO:0000313" key="5">
    <source>
        <dbReference type="EMBL" id="BED93045.1"/>
    </source>
</evidence>